<evidence type="ECO:0000256" key="6">
    <source>
        <dbReference type="PIRSR" id="PIRSR000239-1"/>
    </source>
</evidence>
<evidence type="ECO:0000256" key="5">
    <source>
        <dbReference type="ARBA" id="ARBA00023284"/>
    </source>
</evidence>
<keyword evidence="3" id="KW-0049">Antioxidant</keyword>
<feature type="active site" description="Cysteine sulfenic acid (-SOH) intermediate; for peroxidase activity" evidence="6">
    <location>
        <position position="59"/>
    </location>
</feature>
<evidence type="ECO:0000259" key="7">
    <source>
        <dbReference type="PROSITE" id="PS51352"/>
    </source>
</evidence>
<dbReference type="PIRSF" id="PIRSF000239">
    <property type="entry name" value="AHPC"/>
    <property type="match status" value="1"/>
</dbReference>
<keyword evidence="5" id="KW-0676">Redox-active center</keyword>
<evidence type="ECO:0000256" key="3">
    <source>
        <dbReference type="ARBA" id="ARBA00022862"/>
    </source>
</evidence>
<comment type="similarity">
    <text evidence="1">Belongs to the peroxiredoxin family. AhpC/Prx1 subfamily.</text>
</comment>
<dbReference type="Pfam" id="PF00578">
    <property type="entry name" value="AhpC-TSA"/>
    <property type="match status" value="1"/>
</dbReference>
<evidence type="ECO:0000256" key="1">
    <source>
        <dbReference type="ARBA" id="ARBA00009796"/>
    </source>
</evidence>
<dbReference type="PANTHER" id="PTHR10681:SF121">
    <property type="entry name" value="ALKYL HYDROPEROXIDE REDUCTASE C"/>
    <property type="match status" value="1"/>
</dbReference>
<organism evidence="8 9">
    <name type="scientific">Candidatus Uhrbacteria bacterium GW2011_GWC2_53_7</name>
    <dbReference type="NCBI Taxonomy" id="1618986"/>
    <lineage>
        <taxon>Bacteria</taxon>
        <taxon>Candidatus Uhriibacteriota</taxon>
    </lineage>
</organism>
<dbReference type="InterPro" id="IPR036249">
    <property type="entry name" value="Thioredoxin-like_sf"/>
</dbReference>
<reference evidence="8 9" key="1">
    <citation type="journal article" date="2015" name="Nature">
        <title>rRNA introns, odd ribosomes, and small enigmatic genomes across a large radiation of phyla.</title>
        <authorList>
            <person name="Brown C.T."/>
            <person name="Hug L.A."/>
            <person name="Thomas B.C."/>
            <person name="Sharon I."/>
            <person name="Castelle C.J."/>
            <person name="Singh A."/>
            <person name="Wilkins M.J."/>
            <person name="Williams K.H."/>
            <person name="Banfield J.F."/>
        </authorList>
    </citation>
    <scope>NUCLEOTIDE SEQUENCE [LARGE SCALE GENOMIC DNA]</scope>
</reference>
<dbReference type="InterPro" id="IPR024706">
    <property type="entry name" value="Peroxiredoxin_AhpC-typ"/>
</dbReference>
<evidence type="ECO:0000256" key="2">
    <source>
        <dbReference type="ARBA" id="ARBA00022559"/>
    </source>
</evidence>
<dbReference type="Gene3D" id="3.40.30.10">
    <property type="entry name" value="Glutaredoxin"/>
    <property type="match status" value="1"/>
</dbReference>
<keyword evidence="4" id="KW-0560">Oxidoreductase</keyword>
<evidence type="ECO:0000313" key="8">
    <source>
        <dbReference type="EMBL" id="KKW36604.1"/>
    </source>
</evidence>
<sequence>MENDIFDCDMMQARVGKPAPEFNLEGVASDGEFRRFNLRNHRGDWVVLFFYPLDFTFVCPTEITQFSEQMADFHKLGAVVYGCSTDSVHSHKAWLKDLGTLNYPLLSDMTREVADAYNVLIPEEGIALRGTFVIDPEGVLRYAVYNDLSVGRSVDEILRVLAALQTGELCPVNWKPGAKTLGKA</sequence>
<evidence type="ECO:0000256" key="4">
    <source>
        <dbReference type="ARBA" id="ARBA00023002"/>
    </source>
</evidence>
<dbReference type="AlphaFoldDB" id="A0A0G2AUS5"/>
<dbReference type="PATRIC" id="fig|1618986.3.peg.224"/>
<dbReference type="GO" id="GO:0006979">
    <property type="term" value="P:response to oxidative stress"/>
    <property type="evidence" value="ECO:0007669"/>
    <property type="project" value="TreeGrafter"/>
</dbReference>
<dbReference type="PROSITE" id="PS51352">
    <property type="entry name" value="THIOREDOXIN_2"/>
    <property type="match status" value="1"/>
</dbReference>
<dbReference type="CDD" id="cd03015">
    <property type="entry name" value="PRX_Typ2cys"/>
    <property type="match status" value="1"/>
</dbReference>
<feature type="domain" description="Thioredoxin" evidence="7">
    <location>
        <begin position="13"/>
        <end position="166"/>
    </location>
</feature>
<dbReference type="GO" id="GO:0005829">
    <property type="term" value="C:cytosol"/>
    <property type="evidence" value="ECO:0007669"/>
    <property type="project" value="TreeGrafter"/>
</dbReference>
<dbReference type="InterPro" id="IPR050217">
    <property type="entry name" value="Peroxiredoxin"/>
</dbReference>
<gene>
    <name evidence="8" type="ORF">UY82_C0018G0006</name>
</gene>
<dbReference type="GO" id="GO:0008379">
    <property type="term" value="F:thioredoxin peroxidase activity"/>
    <property type="evidence" value="ECO:0007669"/>
    <property type="project" value="TreeGrafter"/>
</dbReference>
<dbReference type="GO" id="GO:0033554">
    <property type="term" value="P:cellular response to stress"/>
    <property type="evidence" value="ECO:0007669"/>
    <property type="project" value="TreeGrafter"/>
</dbReference>
<dbReference type="InterPro" id="IPR019479">
    <property type="entry name" value="Peroxiredoxin_C"/>
</dbReference>
<dbReference type="InterPro" id="IPR000866">
    <property type="entry name" value="AhpC/TSA"/>
</dbReference>
<comment type="caution">
    <text evidence="8">The sequence shown here is derived from an EMBL/GenBank/DDBJ whole genome shotgun (WGS) entry which is preliminary data.</text>
</comment>
<dbReference type="Pfam" id="PF10417">
    <property type="entry name" value="1-cysPrx_C"/>
    <property type="match status" value="1"/>
</dbReference>
<dbReference type="PANTHER" id="PTHR10681">
    <property type="entry name" value="THIOREDOXIN PEROXIDASE"/>
    <property type="match status" value="1"/>
</dbReference>
<dbReference type="GO" id="GO:0042744">
    <property type="term" value="P:hydrogen peroxide catabolic process"/>
    <property type="evidence" value="ECO:0007669"/>
    <property type="project" value="TreeGrafter"/>
</dbReference>
<name>A0A0G2AUS5_9BACT</name>
<accession>A0A0G2AUS5</accession>
<dbReference type="GO" id="GO:0045454">
    <property type="term" value="P:cell redox homeostasis"/>
    <property type="evidence" value="ECO:0007669"/>
    <property type="project" value="TreeGrafter"/>
</dbReference>
<dbReference type="EMBL" id="LCRN01000018">
    <property type="protein sequence ID" value="KKW36604.1"/>
    <property type="molecule type" value="Genomic_DNA"/>
</dbReference>
<dbReference type="Proteomes" id="UP000033865">
    <property type="component" value="Unassembled WGS sequence"/>
</dbReference>
<keyword evidence="2 8" id="KW-0575">Peroxidase</keyword>
<dbReference type="InterPro" id="IPR013766">
    <property type="entry name" value="Thioredoxin_domain"/>
</dbReference>
<evidence type="ECO:0000313" key="9">
    <source>
        <dbReference type="Proteomes" id="UP000033865"/>
    </source>
</evidence>
<dbReference type="SUPFAM" id="SSF52833">
    <property type="entry name" value="Thioredoxin-like"/>
    <property type="match status" value="1"/>
</dbReference>
<protein>
    <submittedName>
        <fullName evidence="8">Putative peroxiredoxin (Thioredoxin peroxidase)</fullName>
    </submittedName>
</protein>
<proteinExistence type="inferred from homology"/>